<keyword evidence="6 11" id="KW-0342">GTP-binding</keyword>
<feature type="domain" description="AAA+ ATPase" evidence="12">
    <location>
        <begin position="106"/>
        <end position="264"/>
    </location>
</feature>
<evidence type="ECO:0000313" key="15">
    <source>
        <dbReference type="EMBL" id="WCL54044.1"/>
    </source>
</evidence>
<dbReference type="Pfam" id="PF02881">
    <property type="entry name" value="SRP54_N"/>
    <property type="match status" value="1"/>
</dbReference>
<feature type="binding site" evidence="11">
    <location>
        <begin position="260"/>
        <end position="263"/>
    </location>
    <ligand>
        <name>GTP</name>
        <dbReference type="ChEBI" id="CHEBI:37565"/>
    </ligand>
</feature>
<gene>
    <name evidence="11 15" type="primary">ftsY</name>
    <name evidence="15" type="ORF">PH603_16010</name>
</gene>
<keyword evidence="4 11" id="KW-0547">Nucleotide-binding</keyword>
<dbReference type="Pfam" id="PF00448">
    <property type="entry name" value="SRP54"/>
    <property type="match status" value="1"/>
</dbReference>
<evidence type="ECO:0000259" key="12">
    <source>
        <dbReference type="SMART" id="SM00382"/>
    </source>
</evidence>
<dbReference type="GO" id="GO:0003924">
    <property type="term" value="F:GTPase activity"/>
    <property type="evidence" value="ECO:0007669"/>
    <property type="project" value="UniProtKB-UniRule"/>
</dbReference>
<evidence type="ECO:0000256" key="2">
    <source>
        <dbReference type="ARBA" id="ARBA00022475"/>
    </source>
</evidence>
<dbReference type="SMART" id="SM00963">
    <property type="entry name" value="SRP54_N"/>
    <property type="match status" value="1"/>
</dbReference>
<dbReference type="EMBL" id="CP116805">
    <property type="protein sequence ID" value="WCL54044.1"/>
    <property type="molecule type" value="Genomic_DNA"/>
</dbReference>
<name>A0AAF0BKA1_9PROT</name>
<dbReference type="InterPro" id="IPR004390">
    <property type="entry name" value="SR_rcpt_FtsY"/>
</dbReference>
<sequence length="310" mass="33250">MSDTQKKSWFQRLKDGLKRSTGAISTGIGNIFTKRKLDDDTLEELEELLITADLGVSVAGKLTQALAKGRYDKEIDEEEVKTVLAAEIEAMLAPVAKPLDVNKGLKPHVILMTGVNGAGKTTTIGKLAKQYRDAGKRVMMAAGDTFRAAAVEQLVVWGERAGVPVITKEIGSDAAALAFEAVDRAIQDGVDVLLIDTAGRLQNRRELMDELAKVVRVIGKKLDGAPHDTVIVLDATTGQNALHQVEVFKEIAKLTGIVMTKLDGTARGGVLVACAEKFSLPVHAIGVGEGIEDLQPFSPRDFARMIVGLE</sequence>
<dbReference type="InterPro" id="IPR000897">
    <property type="entry name" value="SRP54_GTPase_dom"/>
</dbReference>
<protein>
    <recommendedName>
        <fullName evidence="11">Signal recognition particle receptor FtsY</fullName>
        <shortName evidence="11">SRP receptor</shortName>
        <ecNumber evidence="11">3.6.5.4</ecNumber>
    </recommendedName>
</protein>
<dbReference type="InterPro" id="IPR003593">
    <property type="entry name" value="AAA+_ATPase"/>
</dbReference>
<dbReference type="Proteomes" id="UP001217500">
    <property type="component" value="Chromosome"/>
</dbReference>
<dbReference type="CDD" id="cd17874">
    <property type="entry name" value="FtsY"/>
    <property type="match status" value="1"/>
</dbReference>
<dbReference type="GO" id="GO:0005886">
    <property type="term" value="C:plasma membrane"/>
    <property type="evidence" value="ECO:0007669"/>
    <property type="project" value="UniProtKB-SubCell"/>
</dbReference>
<comment type="subcellular location">
    <subcellularLocation>
        <location evidence="1">Cell inner membrane</location>
        <topology evidence="1">Peripheral membrane protein</topology>
        <orientation evidence="1">Cytoplasmic side</orientation>
    </subcellularLocation>
    <subcellularLocation>
        <location evidence="11">Cell membrane</location>
        <topology evidence="11">Peripheral membrane protein</topology>
        <orientation evidence="11">Cytoplasmic side</orientation>
    </subcellularLocation>
    <subcellularLocation>
        <location evidence="11">Cytoplasm</location>
    </subcellularLocation>
</comment>
<dbReference type="FunFam" id="3.40.50.300:FF:000053">
    <property type="entry name" value="Signal recognition particle receptor FtsY"/>
    <property type="match status" value="1"/>
</dbReference>
<feature type="binding site" evidence="11">
    <location>
        <begin position="114"/>
        <end position="121"/>
    </location>
    <ligand>
        <name>GTP</name>
        <dbReference type="ChEBI" id="CHEBI:37565"/>
    </ligand>
</feature>
<comment type="similarity">
    <text evidence="11">Belongs to the GTP-binding SRP family. FtsY subfamily.</text>
</comment>
<evidence type="ECO:0000256" key="1">
    <source>
        <dbReference type="ARBA" id="ARBA00004515"/>
    </source>
</evidence>
<comment type="function">
    <text evidence="10 11">Involved in targeting and insertion of nascent membrane proteins into the cytoplasmic membrane. Acts as a receptor for the complex formed by the signal recognition particle (SRP) and the ribosome-nascent chain (RNC). Interaction with SRP-RNC leads to the transfer of the RNC complex to the Sec translocase for insertion into the membrane, the hydrolysis of GTP by both Ffh and FtsY, and the dissociation of the SRP-FtsY complex into the individual components.</text>
</comment>
<dbReference type="GO" id="GO:0006614">
    <property type="term" value="P:SRP-dependent cotranslational protein targeting to membrane"/>
    <property type="evidence" value="ECO:0007669"/>
    <property type="project" value="InterPro"/>
</dbReference>
<keyword evidence="7 11" id="KW-0472">Membrane</keyword>
<dbReference type="InterPro" id="IPR042101">
    <property type="entry name" value="SRP54_N_sf"/>
</dbReference>
<evidence type="ECO:0000256" key="7">
    <source>
        <dbReference type="ARBA" id="ARBA00023136"/>
    </source>
</evidence>
<dbReference type="NCBIfam" id="TIGR00064">
    <property type="entry name" value="ftsY"/>
    <property type="match status" value="1"/>
</dbReference>
<feature type="binding site" evidence="11">
    <location>
        <begin position="196"/>
        <end position="200"/>
    </location>
    <ligand>
        <name>GTP</name>
        <dbReference type="ChEBI" id="CHEBI:37565"/>
    </ligand>
</feature>
<dbReference type="FunFam" id="1.20.120.140:FF:000002">
    <property type="entry name" value="Signal recognition particle receptor FtsY"/>
    <property type="match status" value="1"/>
</dbReference>
<evidence type="ECO:0000259" key="13">
    <source>
        <dbReference type="SMART" id="SM00962"/>
    </source>
</evidence>
<comment type="subunit">
    <text evidence="11">Part of the signal recognition particle protein translocation system, which is composed of SRP and FtsY. SRP is a ribonucleoprotein composed of Ffh and a 4.5S RNA molecule.</text>
</comment>
<comment type="catalytic activity">
    <reaction evidence="9 11">
        <text>GTP + H2O = GDP + phosphate + H(+)</text>
        <dbReference type="Rhea" id="RHEA:19669"/>
        <dbReference type="ChEBI" id="CHEBI:15377"/>
        <dbReference type="ChEBI" id="CHEBI:15378"/>
        <dbReference type="ChEBI" id="CHEBI:37565"/>
        <dbReference type="ChEBI" id="CHEBI:43474"/>
        <dbReference type="ChEBI" id="CHEBI:58189"/>
        <dbReference type="EC" id="3.6.5.4"/>
    </reaction>
</comment>
<keyword evidence="5 11" id="KW-0378">Hydrolase</keyword>
<dbReference type="KEGG" id="gso:PH603_16010"/>
<dbReference type="PANTHER" id="PTHR43134:SF1">
    <property type="entry name" value="SIGNAL RECOGNITION PARTICLE RECEPTOR SUBUNIT ALPHA"/>
    <property type="match status" value="1"/>
</dbReference>
<evidence type="ECO:0000256" key="5">
    <source>
        <dbReference type="ARBA" id="ARBA00022801"/>
    </source>
</evidence>
<reference evidence="15" key="1">
    <citation type="submission" date="2023-01" db="EMBL/GenBank/DDBJ databases">
        <title>The genome sequence of Kordiimonadaceae bacterium 6D33.</title>
        <authorList>
            <person name="Liu Y."/>
        </authorList>
    </citation>
    <scope>NUCLEOTIDE SEQUENCE</scope>
    <source>
        <strain evidence="15">6D33</strain>
    </source>
</reference>
<dbReference type="InterPro" id="IPR036225">
    <property type="entry name" value="SRP/SRP_N"/>
</dbReference>
<keyword evidence="8 11" id="KW-0675">Receptor</keyword>
<keyword evidence="16" id="KW-1185">Reference proteome</keyword>
<evidence type="ECO:0000256" key="9">
    <source>
        <dbReference type="ARBA" id="ARBA00048027"/>
    </source>
</evidence>
<evidence type="ECO:0000256" key="3">
    <source>
        <dbReference type="ARBA" id="ARBA00022490"/>
    </source>
</evidence>
<feature type="domain" description="Signal recognition particle SRP54 helical bundle" evidence="14">
    <location>
        <begin position="13"/>
        <end position="92"/>
    </location>
</feature>
<dbReference type="RefSeq" id="WP_289503763.1">
    <property type="nucleotide sequence ID" value="NZ_CP116805.1"/>
</dbReference>
<dbReference type="GO" id="GO:0005737">
    <property type="term" value="C:cytoplasm"/>
    <property type="evidence" value="ECO:0007669"/>
    <property type="project" value="UniProtKB-SubCell"/>
</dbReference>
<dbReference type="SUPFAM" id="SSF52540">
    <property type="entry name" value="P-loop containing nucleoside triphosphate hydrolases"/>
    <property type="match status" value="1"/>
</dbReference>
<evidence type="ECO:0000256" key="6">
    <source>
        <dbReference type="ARBA" id="ARBA00023134"/>
    </source>
</evidence>
<keyword evidence="2 11" id="KW-1003">Cell membrane</keyword>
<evidence type="ECO:0000259" key="14">
    <source>
        <dbReference type="SMART" id="SM00963"/>
    </source>
</evidence>
<evidence type="ECO:0000256" key="4">
    <source>
        <dbReference type="ARBA" id="ARBA00022741"/>
    </source>
</evidence>
<dbReference type="SMART" id="SM00962">
    <property type="entry name" value="SRP54"/>
    <property type="match status" value="1"/>
</dbReference>
<evidence type="ECO:0000256" key="11">
    <source>
        <dbReference type="HAMAP-Rule" id="MF_00920"/>
    </source>
</evidence>
<dbReference type="AlphaFoldDB" id="A0AAF0BKA1"/>
<dbReference type="EC" id="3.6.5.4" evidence="11"/>
<dbReference type="GO" id="GO:0005525">
    <property type="term" value="F:GTP binding"/>
    <property type="evidence" value="ECO:0007669"/>
    <property type="project" value="UniProtKB-UniRule"/>
</dbReference>
<dbReference type="Gene3D" id="1.20.120.140">
    <property type="entry name" value="Signal recognition particle SRP54, nucleotide-binding domain"/>
    <property type="match status" value="1"/>
</dbReference>
<feature type="domain" description="SRP54-type proteins GTP-binding" evidence="13">
    <location>
        <begin position="107"/>
        <end position="308"/>
    </location>
</feature>
<dbReference type="Gene3D" id="3.40.50.300">
    <property type="entry name" value="P-loop containing nucleotide triphosphate hydrolases"/>
    <property type="match status" value="1"/>
</dbReference>
<evidence type="ECO:0000256" key="10">
    <source>
        <dbReference type="ARBA" id="ARBA00053570"/>
    </source>
</evidence>
<accession>A0AAF0BKA1</accession>
<dbReference type="InterPro" id="IPR013822">
    <property type="entry name" value="Signal_recog_particl_SRP54_hlx"/>
</dbReference>
<evidence type="ECO:0000313" key="16">
    <source>
        <dbReference type="Proteomes" id="UP001217500"/>
    </source>
</evidence>
<dbReference type="SUPFAM" id="SSF47364">
    <property type="entry name" value="Domain of the SRP/SRP receptor G-proteins"/>
    <property type="match status" value="1"/>
</dbReference>
<dbReference type="GO" id="GO:0005047">
    <property type="term" value="F:signal recognition particle binding"/>
    <property type="evidence" value="ECO:0007669"/>
    <property type="project" value="TreeGrafter"/>
</dbReference>
<dbReference type="PANTHER" id="PTHR43134">
    <property type="entry name" value="SIGNAL RECOGNITION PARTICLE RECEPTOR SUBUNIT ALPHA"/>
    <property type="match status" value="1"/>
</dbReference>
<dbReference type="SMART" id="SM00382">
    <property type="entry name" value="AAA"/>
    <property type="match status" value="1"/>
</dbReference>
<organism evidence="15 16">
    <name type="scientific">Gimibacter soli</name>
    <dbReference type="NCBI Taxonomy" id="3024400"/>
    <lineage>
        <taxon>Bacteria</taxon>
        <taxon>Pseudomonadati</taxon>
        <taxon>Pseudomonadota</taxon>
        <taxon>Alphaproteobacteria</taxon>
        <taxon>Kordiimonadales</taxon>
        <taxon>Temperatibacteraceae</taxon>
        <taxon>Gimibacter</taxon>
    </lineage>
</organism>
<dbReference type="HAMAP" id="MF_00920">
    <property type="entry name" value="FtsY"/>
    <property type="match status" value="1"/>
</dbReference>
<dbReference type="InterPro" id="IPR027417">
    <property type="entry name" value="P-loop_NTPase"/>
</dbReference>
<keyword evidence="3 11" id="KW-0963">Cytoplasm</keyword>
<proteinExistence type="inferred from homology"/>
<evidence type="ECO:0000256" key="8">
    <source>
        <dbReference type="ARBA" id="ARBA00023170"/>
    </source>
</evidence>